<dbReference type="EMBL" id="JAAIUW010000006">
    <property type="protein sequence ID" value="KAF7826358.1"/>
    <property type="molecule type" value="Genomic_DNA"/>
</dbReference>
<evidence type="ECO:0000313" key="2">
    <source>
        <dbReference type="Proteomes" id="UP000634136"/>
    </source>
</evidence>
<comment type="caution">
    <text evidence="1">The sequence shown here is derived from an EMBL/GenBank/DDBJ whole genome shotgun (WGS) entry which is preliminary data.</text>
</comment>
<dbReference type="OrthoDB" id="1938246at2759"/>
<dbReference type="PANTHER" id="PTHR33116:SF86">
    <property type="entry name" value="REVERSE TRANSCRIPTASE DOMAIN-CONTAINING PROTEIN"/>
    <property type="match status" value="1"/>
</dbReference>
<dbReference type="PANTHER" id="PTHR33116">
    <property type="entry name" value="REVERSE TRANSCRIPTASE ZINC-BINDING DOMAIN-CONTAINING PROTEIN-RELATED-RELATED"/>
    <property type="match status" value="1"/>
</dbReference>
<dbReference type="Proteomes" id="UP000634136">
    <property type="component" value="Unassembled WGS sequence"/>
</dbReference>
<gene>
    <name evidence="1" type="ORF">G2W53_017522</name>
</gene>
<evidence type="ECO:0000313" key="1">
    <source>
        <dbReference type="EMBL" id="KAF7826358.1"/>
    </source>
</evidence>
<sequence>MWAQRAQQMWLLNGDRNTKYFHTVVNSRRNKGRIHMIQTEANTEVATLGKRIIDAFGHMSGLFMNPHKSEVKFSLNCPPTVQNSCANVLQCTIVDKLGKYLGGFIDGPARDRQNFKIILEQVTKHFQGWKAHMLSQAARCTLIQAVLIASSIYYLQFTKLIRKEVAQCNRLLSRFFWGHTQDKPGISMIAWNRICQPKQQGGLGIRRFDPLNRALLGKQYWRILTNQNTLLHRVFRAKYGDPQNPRQFHLPCNASPLWKKIFASSHIITENVTWRVGNGANI</sequence>
<dbReference type="AlphaFoldDB" id="A0A834TQ54"/>
<reference evidence="1" key="1">
    <citation type="submission" date="2020-09" db="EMBL/GenBank/DDBJ databases">
        <title>Genome-Enabled Discovery of Anthraquinone Biosynthesis in Senna tora.</title>
        <authorList>
            <person name="Kang S.-H."/>
            <person name="Pandey R.P."/>
            <person name="Lee C.-M."/>
            <person name="Sim J.-S."/>
            <person name="Jeong J.-T."/>
            <person name="Choi B.-S."/>
            <person name="Jung M."/>
            <person name="Ginzburg D."/>
            <person name="Zhao K."/>
            <person name="Won S.Y."/>
            <person name="Oh T.-J."/>
            <person name="Yu Y."/>
            <person name="Kim N.-H."/>
            <person name="Lee O.R."/>
            <person name="Lee T.-H."/>
            <person name="Bashyal P."/>
            <person name="Kim T.-S."/>
            <person name="Lee W.-H."/>
            <person name="Kawkins C."/>
            <person name="Kim C.-K."/>
            <person name="Kim J.S."/>
            <person name="Ahn B.O."/>
            <person name="Rhee S.Y."/>
            <person name="Sohng J.K."/>
        </authorList>
    </citation>
    <scope>NUCLEOTIDE SEQUENCE</scope>
    <source>
        <tissue evidence="1">Leaf</tissue>
    </source>
</reference>
<accession>A0A834TQ54</accession>
<keyword evidence="2" id="KW-1185">Reference proteome</keyword>
<organism evidence="1 2">
    <name type="scientific">Senna tora</name>
    <dbReference type="NCBI Taxonomy" id="362788"/>
    <lineage>
        <taxon>Eukaryota</taxon>
        <taxon>Viridiplantae</taxon>
        <taxon>Streptophyta</taxon>
        <taxon>Embryophyta</taxon>
        <taxon>Tracheophyta</taxon>
        <taxon>Spermatophyta</taxon>
        <taxon>Magnoliopsida</taxon>
        <taxon>eudicotyledons</taxon>
        <taxon>Gunneridae</taxon>
        <taxon>Pentapetalae</taxon>
        <taxon>rosids</taxon>
        <taxon>fabids</taxon>
        <taxon>Fabales</taxon>
        <taxon>Fabaceae</taxon>
        <taxon>Caesalpinioideae</taxon>
        <taxon>Cassia clade</taxon>
        <taxon>Senna</taxon>
    </lineage>
</organism>
<protein>
    <submittedName>
        <fullName evidence="1">Ribonuclease H</fullName>
    </submittedName>
</protein>
<proteinExistence type="predicted"/>
<name>A0A834TQ54_9FABA</name>